<keyword evidence="5 10" id="KW-0547">Nucleotide-binding</keyword>
<dbReference type="NCBIfam" id="TIGR00409">
    <property type="entry name" value="proS_fam_II"/>
    <property type="match status" value="1"/>
</dbReference>
<dbReference type="InterPro" id="IPR023717">
    <property type="entry name" value="Pro-tRNA-Synthase_IIa_type1"/>
</dbReference>
<evidence type="ECO:0000256" key="7">
    <source>
        <dbReference type="ARBA" id="ARBA00022917"/>
    </source>
</evidence>
<dbReference type="InterPro" id="IPR002316">
    <property type="entry name" value="Pro-tRNA-ligase_IIa"/>
</dbReference>
<dbReference type="CDD" id="cd00779">
    <property type="entry name" value="ProRS_core_prok"/>
    <property type="match status" value="1"/>
</dbReference>
<keyword evidence="8 10" id="KW-0030">Aminoacyl-tRNA synthetase</keyword>
<dbReference type="InterPro" id="IPR036754">
    <property type="entry name" value="YbaK/aa-tRNA-synt-asso_dom_sf"/>
</dbReference>
<dbReference type="Gene3D" id="3.30.930.10">
    <property type="entry name" value="Bira Bifunctional Protein, Domain 2"/>
    <property type="match status" value="2"/>
</dbReference>
<evidence type="ECO:0000256" key="8">
    <source>
        <dbReference type="ARBA" id="ARBA00023146"/>
    </source>
</evidence>
<dbReference type="Gene3D" id="3.40.50.800">
    <property type="entry name" value="Anticodon-binding domain"/>
    <property type="match status" value="1"/>
</dbReference>
<dbReference type="PANTHER" id="PTHR42753:SF2">
    <property type="entry name" value="PROLINE--TRNA LIGASE"/>
    <property type="match status" value="1"/>
</dbReference>
<proteinExistence type="inferred from homology"/>
<dbReference type="InterPro" id="IPR004154">
    <property type="entry name" value="Anticodon-bd"/>
</dbReference>
<dbReference type="GO" id="GO:0004827">
    <property type="term" value="F:proline-tRNA ligase activity"/>
    <property type="evidence" value="ECO:0007669"/>
    <property type="project" value="UniProtKB-UniRule"/>
</dbReference>
<keyword evidence="6 10" id="KW-0067">ATP-binding</keyword>
<dbReference type="EMBL" id="QNBC01000072">
    <property type="protein sequence ID" value="RKX65772.1"/>
    <property type="molecule type" value="Genomic_DNA"/>
</dbReference>
<dbReference type="Pfam" id="PF04073">
    <property type="entry name" value="tRNA_edit"/>
    <property type="match status" value="1"/>
</dbReference>
<keyword evidence="7 10" id="KW-0648">Protein biosynthesis</keyword>
<dbReference type="Pfam" id="PF00587">
    <property type="entry name" value="tRNA-synt_2b"/>
    <property type="match status" value="1"/>
</dbReference>
<evidence type="ECO:0000256" key="5">
    <source>
        <dbReference type="ARBA" id="ARBA00022741"/>
    </source>
</evidence>
<dbReference type="InterPro" id="IPR033730">
    <property type="entry name" value="ProRS_core_prok"/>
</dbReference>
<evidence type="ECO:0000256" key="2">
    <source>
        <dbReference type="ARBA" id="ARBA00011738"/>
    </source>
</evidence>
<feature type="domain" description="Aminoacyl-transfer RNA synthetases class-II family profile" evidence="11">
    <location>
        <begin position="33"/>
        <end position="461"/>
    </location>
</feature>
<comment type="similarity">
    <text evidence="10">Belongs to the class-II aminoacyl-tRNA synthetase family. ProS type 1 subfamily.</text>
</comment>
<dbReference type="Proteomes" id="UP000282321">
    <property type="component" value="Unassembled WGS sequence"/>
</dbReference>
<dbReference type="InterPro" id="IPR004500">
    <property type="entry name" value="Pro-tRNA-synth_IIa_bac-type"/>
</dbReference>
<sequence length="566" mass="64080">MRFKKGLIPTLKEDPKDAIIKSHKLLIKAGYIRSVGSGIYSYLPLGYRAIRKVMNVIREEMDAIDAQELVLPILTPAELWKETGRWDAYGGEMFRLKDRKDHDMALAPTHEELITDLARKEIRSYKDMPQIWYHFQWKFRDEIRPRSGLLRTRSFIMKDSYSLDASFEELHESYKKHFNAYSRVFTRLGLKFHIVSASSGLMGGSASQEFMVESDIGEDRIVVCDKCGYASNVEVAEAAIEPVTGEDTKIEYIDTPVKGDVKTVAEYVGKSPKYFIKSLLYIVKSKPVFVLIRGDLDVEEEKLTRAFGAEYRAATDDEVVGVTGCTPGYISPYGLDGIEVIADFSIKGGKGLITGANRRGQHIIGVNVERDLNVTKFADIMKVRDGDRCKKCGAPLRSINTIELGHIFELGTKYSESMHAYFLDKNGNEQPIVMGSYGIGVERLLQTCVEVFSDKNGIILPRIIAPFEVIVMPLNSGDELVMREAEDIYKILKDKRIDVLIDDRDMRAGGKFKDADLIGIPVQVRIGRKAKEGIFEIKIRKTGEIMEVKKENILDKLNEIFRREDI</sequence>
<dbReference type="GO" id="GO:0006433">
    <property type="term" value="P:prolyl-tRNA aminoacylation"/>
    <property type="evidence" value="ECO:0007669"/>
    <property type="project" value="UniProtKB-UniRule"/>
</dbReference>
<evidence type="ECO:0000313" key="12">
    <source>
        <dbReference type="EMBL" id="RKX65772.1"/>
    </source>
</evidence>
<evidence type="ECO:0000256" key="9">
    <source>
        <dbReference type="ARBA" id="ARBA00047671"/>
    </source>
</evidence>
<comment type="function">
    <text evidence="10">Catalyzes the attachment of proline to tRNA(Pro) in a two-step reaction: proline is first activated by ATP to form Pro-AMP and then transferred to the acceptor end of tRNA(Pro). As ProRS can inadvertently accommodate and process non-cognate amino acids such as alanine and cysteine, to avoid such errors it has two additional distinct editing activities against alanine. One activity is designated as 'pretransfer' editing and involves the tRNA(Pro)-independent hydrolysis of activated Ala-AMP. The other activity is designated 'posttransfer' editing and involves deacylation of mischarged Ala-tRNA(Pro). The misacylated Cys-tRNA(Pro) is not edited by ProRS.</text>
</comment>
<comment type="caution">
    <text evidence="12">The sequence shown here is derived from an EMBL/GenBank/DDBJ whole genome shotgun (WGS) entry which is preliminary data.</text>
</comment>
<dbReference type="CDD" id="cd04334">
    <property type="entry name" value="ProRS-INS"/>
    <property type="match status" value="1"/>
</dbReference>
<evidence type="ECO:0000256" key="3">
    <source>
        <dbReference type="ARBA" id="ARBA00022490"/>
    </source>
</evidence>
<keyword evidence="3 10" id="KW-0963">Cytoplasm</keyword>
<protein>
    <recommendedName>
        <fullName evidence="10">Proline--tRNA ligase</fullName>
        <ecNumber evidence="10">6.1.1.15</ecNumber>
    </recommendedName>
    <alternativeName>
        <fullName evidence="10">Prolyl-tRNA synthetase</fullName>
        <shortName evidence="10">ProRS</shortName>
    </alternativeName>
</protein>
<dbReference type="InterPro" id="IPR044140">
    <property type="entry name" value="ProRS_anticodon_short"/>
</dbReference>
<evidence type="ECO:0000256" key="4">
    <source>
        <dbReference type="ARBA" id="ARBA00022598"/>
    </source>
</evidence>
<dbReference type="Pfam" id="PF03129">
    <property type="entry name" value="HGTP_anticodon"/>
    <property type="match status" value="1"/>
</dbReference>
<comment type="subcellular location">
    <subcellularLocation>
        <location evidence="1 10">Cytoplasm</location>
    </subcellularLocation>
</comment>
<dbReference type="PANTHER" id="PTHR42753">
    <property type="entry name" value="MITOCHONDRIAL RIBOSOME PROTEIN L39/PROLYL-TRNA LIGASE FAMILY MEMBER"/>
    <property type="match status" value="1"/>
</dbReference>
<dbReference type="GO" id="GO:0005829">
    <property type="term" value="C:cytosol"/>
    <property type="evidence" value="ECO:0007669"/>
    <property type="project" value="TreeGrafter"/>
</dbReference>
<dbReference type="InterPro" id="IPR006195">
    <property type="entry name" value="aa-tRNA-synth_II"/>
</dbReference>
<evidence type="ECO:0000256" key="6">
    <source>
        <dbReference type="ARBA" id="ARBA00022840"/>
    </source>
</evidence>
<dbReference type="NCBIfam" id="NF006625">
    <property type="entry name" value="PRK09194.1"/>
    <property type="match status" value="1"/>
</dbReference>
<dbReference type="InterPro" id="IPR045864">
    <property type="entry name" value="aa-tRNA-synth_II/BPL/LPL"/>
</dbReference>
<dbReference type="EC" id="6.1.1.15" evidence="10"/>
<keyword evidence="4 10" id="KW-0436">Ligase</keyword>
<name>A0A660S6X0_UNCT6</name>
<comment type="domain">
    <text evidence="10">Consists of three domains: the N-terminal catalytic domain, the editing domain and the C-terminal anticodon-binding domain.</text>
</comment>
<dbReference type="CDD" id="cd00861">
    <property type="entry name" value="ProRS_anticodon_short"/>
    <property type="match status" value="1"/>
</dbReference>
<dbReference type="InterPro" id="IPR007214">
    <property type="entry name" value="YbaK/aa-tRNA-synth-assoc-dom"/>
</dbReference>
<dbReference type="PRINTS" id="PR01046">
    <property type="entry name" value="TRNASYNTHPRO"/>
</dbReference>
<evidence type="ECO:0000313" key="13">
    <source>
        <dbReference type="Proteomes" id="UP000282321"/>
    </source>
</evidence>
<dbReference type="PROSITE" id="PS50862">
    <property type="entry name" value="AA_TRNA_LIGASE_II"/>
    <property type="match status" value="1"/>
</dbReference>
<dbReference type="GO" id="GO:0005524">
    <property type="term" value="F:ATP binding"/>
    <property type="evidence" value="ECO:0007669"/>
    <property type="project" value="UniProtKB-UniRule"/>
</dbReference>
<dbReference type="AlphaFoldDB" id="A0A660S6X0"/>
<gene>
    <name evidence="10" type="primary">proS</name>
    <name evidence="12" type="ORF">DRP44_05560</name>
</gene>
<dbReference type="InterPro" id="IPR002314">
    <property type="entry name" value="aa-tRNA-synt_IIb"/>
</dbReference>
<dbReference type="SUPFAM" id="SSF55681">
    <property type="entry name" value="Class II aaRS and biotin synthetases"/>
    <property type="match status" value="1"/>
</dbReference>
<comment type="subunit">
    <text evidence="2 10">Homodimer.</text>
</comment>
<evidence type="ECO:0000259" key="11">
    <source>
        <dbReference type="PROSITE" id="PS50862"/>
    </source>
</evidence>
<dbReference type="SUPFAM" id="SSF55826">
    <property type="entry name" value="YbaK/ProRS associated domain"/>
    <property type="match status" value="1"/>
</dbReference>
<organism evidence="12 13">
    <name type="scientific">candidate division TA06 bacterium</name>
    <dbReference type="NCBI Taxonomy" id="2250710"/>
    <lineage>
        <taxon>Bacteria</taxon>
        <taxon>Bacteria division TA06</taxon>
    </lineage>
</organism>
<evidence type="ECO:0000256" key="10">
    <source>
        <dbReference type="HAMAP-Rule" id="MF_01569"/>
    </source>
</evidence>
<reference evidence="12 13" key="1">
    <citation type="submission" date="2018-06" db="EMBL/GenBank/DDBJ databases">
        <title>Extensive metabolic versatility and redundancy in microbially diverse, dynamic hydrothermal sediments.</title>
        <authorList>
            <person name="Dombrowski N."/>
            <person name="Teske A."/>
            <person name="Baker B.J."/>
        </authorList>
    </citation>
    <scope>NUCLEOTIDE SEQUENCE [LARGE SCALE GENOMIC DNA]</scope>
    <source>
        <strain evidence="12">B35_G9</strain>
    </source>
</reference>
<dbReference type="GO" id="GO:0002161">
    <property type="term" value="F:aminoacyl-tRNA deacylase activity"/>
    <property type="evidence" value="ECO:0007669"/>
    <property type="project" value="InterPro"/>
</dbReference>
<evidence type="ECO:0000256" key="1">
    <source>
        <dbReference type="ARBA" id="ARBA00004496"/>
    </source>
</evidence>
<dbReference type="InterPro" id="IPR050062">
    <property type="entry name" value="Pro-tRNA_synthetase"/>
</dbReference>
<dbReference type="HAMAP" id="MF_01569">
    <property type="entry name" value="Pro_tRNA_synth_type1"/>
    <property type="match status" value="1"/>
</dbReference>
<accession>A0A660S6X0</accession>
<dbReference type="SUPFAM" id="SSF52954">
    <property type="entry name" value="Class II aaRS ABD-related"/>
    <property type="match status" value="1"/>
</dbReference>
<dbReference type="InterPro" id="IPR036621">
    <property type="entry name" value="Anticodon-bd_dom_sf"/>
</dbReference>
<comment type="catalytic activity">
    <reaction evidence="9 10">
        <text>tRNA(Pro) + L-proline + ATP = L-prolyl-tRNA(Pro) + AMP + diphosphate</text>
        <dbReference type="Rhea" id="RHEA:14305"/>
        <dbReference type="Rhea" id="RHEA-COMP:9700"/>
        <dbReference type="Rhea" id="RHEA-COMP:9702"/>
        <dbReference type="ChEBI" id="CHEBI:30616"/>
        <dbReference type="ChEBI" id="CHEBI:33019"/>
        <dbReference type="ChEBI" id="CHEBI:60039"/>
        <dbReference type="ChEBI" id="CHEBI:78442"/>
        <dbReference type="ChEBI" id="CHEBI:78532"/>
        <dbReference type="ChEBI" id="CHEBI:456215"/>
        <dbReference type="EC" id="6.1.1.15"/>
    </reaction>
</comment>